<feature type="transmembrane region" description="Helical" evidence="1">
    <location>
        <begin position="182"/>
        <end position="201"/>
    </location>
</feature>
<name>A0A832G8A0_9BACT</name>
<keyword evidence="1" id="KW-0472">Membrane</keyword>
<evidence type="ECO:0000256" key="1">
    <source>
        <dbReference type="SAM" id="Phobius"/>
    </source>
</evidence>
<accession>A0A832G8A0</accession>
<dbReference type="AlphaFoldDB" id="A0A832G8A0"/>
<gene>
    <name evidence="2" type="ORF">ENS56_13675</name>
</gene>
<keyword evidence="1" id="KW-0812">Transmembrane</keyword>
<reference evidence="2" key="1">
    <citation type="journal article" date="2020" name="mSystems">
        <title>Genome- and Community-Level Interaction Insights into Carbon Utilization and Element Cycling Functions of Hydrothermarchaeota in Hydrothermal Sediment.</title>
        <authorList>
            <person name="Zhou Z."/>
            <person name="Liu Y."/>
            <person name="Xu W."/>
            <person name="Pan J."/>
            <person name="Luo Z.H."/>
            <person name="Li M."/>
        </authorList>
    </citation>
    <scope>NUCLEOTIDE SEQUENCE [LARGE SCALE GENOMIC DNA]</scope>
    <source>
        <strain evidence="2">SpSt-500</strain>
    </source>
</reference>
<feature type="transmembrane region" description="Helical" evidence="1">
    <location>
        <begin position="44"/>
        <end position="64"/>
    </location>
</feature>
<organism evidence="2">
    <name type="scientific">Ignavibacterium album</name>
    <dbReference type="NCBI Taxonomy" id="591197"/>
    <lineage>
        <taxon>Bacteria</taxon>
        <taxon>Pseudomonadati</taxon>
        <taxon>Ignavibacteriota</taxon>
        <taxon>Ignavibacteria</taxon>
        <taxon>Ignavibacteriales</taxon>
        <taxon>Ignavibacteriaceae</taxon>
        <taxon>Ignavibacterium</taxon>
    </lineage>
</organism>
<protein>
    <submittedName>
        <fullName evidence="2">Uncharacterized protein</fullName>
    </submittedName>
</protein>
<feature type="transmembrane region" description="Helical" evidence="1">
    <location>
        <begin position="147"/>
        <end position="170"/>
    </location>
</feature>
<evidence type="ECO:0000313" key="2">
    <source>
        <dbReference type="EMBL" id="HGT49081.1"/>
    </source>
</evidence>
<feature type="transmembrane region" description="Helical" evidence="1">
    <location>
        <begin position="12"/>
        <end position="32"/>
    </location>
</feature>
<comment type="caution">
    <text evidence="2">The sequence shown here is derived from an EMBL/GenBank/DDBJ whole genome shotgun (WGS) entry which is preliminary data.</text>
</comment>
<keyword evidence="1" id="KW-1133">Transmembrane helix</keyword>
<sequence>MSIDKLSLYDFIAVLMPGIFFLICTEMIFNLASSELVIPEGNNLPLLLLLIVFGYITGILLQGLSQTITDRILKLFWKGQLSEKWLMDNNQFLSDDYKKIFWEKVKLKLNRSKPTGNEQGIRKNNREIFSLIVKLVEREKYSDKIQIFIAQFSFFRSLLTVFSILLSFLVFKYFSYGNFTRIEIMILVFSLIGLLISYSGVKKRNEDFVRATLDAFII</sequence>
<dbReference type="EMBL" id="DSVI01000025">
    <property type="protein sequence ID" value="HGT49081.1"/>
    <property type="molecule type" value="Genomic_DNA"/>
</dbReference>
<proteinExistence type="predicted"/>